<organism evidence="1 2">
    <name type="scientific">Mycobacterium simulans</name>
    <dbReference type="NCBI Taxonomy" id="627089"/>
    <lineage>
        <taxon>Bacteria</taxon>
        <taxon>Bacillati</taxon>
        <taxon>Actinomycetota</taxon>
        <taxon>Actinomycetes</taxon>
        <taxon>Mycobacteriales</taxon>
        <taxon>Mycobacteriaceae</taxon>
        <taxon>Mycobacterium</taxon>
    </lineage>
</organism>
<sequence>MGYGAALQYPVRPLEVLTILRSVASTPISCLISSAVLGVPVRTTETATSWAILHGLGSPINAAGAAPTLAA</sequence>
<comment type="caution">
    <text evidence="1">The sequence shown here is derived from an EMBL/GenBank/DDBJ whole genome shotgun (WGS) entry which is preliminary data.</text>
</comment>
<name>A0A7Z7IJF1_9MYCO</name>
<dbReference type="AlphaFoldDB" id="A0A7Z7IJF1"/>
<dbReference type="RefSeq" id="WP_186241708.1">
    <property type="nucleotide sequence ID" value="NZ_OCTY01000002.1"/>
</dbReference>
<evidence type="ECO:0000313" key="2">
    <source>
        <dbReference type="Proteomes" id="UP000554965"/>
    </source>
</evidence>
<keyword evidence="2" id="KW-1185">Reference proteome</keyword>
<dbReference type="EMBL" id="OCTY01000002">
    <property type="protein sequence ID" value="SOJ53466.1"/>
    <property type="molecule type" value="Genomic_DNA"/>
</dbReference>
<accession>A0A7Z7IJF1</accession>
<gene>
    <name evidence="1" type="ORF">MSIMFB_00969</name>
</gene>
<proteinExistence type="predicted"/>
<dbReference type="Proteomes" id="UP000554965">
    <property type="component" value="Unassembled WGS sequence"/>
</dbReference>
<reference evidence="1 2" key="1">
    <citation type="submission" date="2017-10" db="EMBL/GenBank/DDBJ databases">
        <authorList>
            <consortium name="Urmite Genomes"/>
        </authorList>
    </citation>
    <scope>NUCLEOTIDE SEQUENCE [LARGE SCALE GENOMIC DNA]</scope>
    <source>
        <strain evidence="1 2">FB-527</strain>
    </source>
</reference>
<protein>
    <submittedName>
        <fullName evidence="1">Uncharacterized protein</fullName>
    </submittedName>
</protein>
<evidence type="ECO:0000313" key="1">
    <source>
        <dbReference type="EMBL" id="SOJ53466.1"/>
    </source>
</evidence>